<gene>
    <name evidence="1" type="ORF">L486_01438</name>
</gene>
<protein>
    <submittedName>
        <fullName evidence="1">Uncharacterized protein</fullName>
    </submittedName>
</protein>
<name>A0A1B9J1W1_9TREE</name>
<evidence type="ECO:0000313" key="2">
    <source>
        <dbReference type="Proteomes" id="UP000092583"/>
    </source>
</evidence>
<organism evidence="1 2">
    <name type="scientific">Kwoniella mangroviensis CBS 10435</name>
    <dbReference type="NCBI Taxonomy" id="1331196"/>
    <lineage>
        <taxon>Eukaryota</taxon>
        <taxon>Fungi</taxon>
        <taxon>Dikarya</taxon>
        <taxon>Basidiomycota</taxon>
        <taxon>Agaricomycotina</taxon>
        <taxon>Tremellomycetes</taxon>
        <taxon>Tremellales</taxon>
        <taxon>Cryptococcaceae</taxon>
        <taxon>Kwoniella</taxon>
    </lineage>
</organism>
<evidence type="ECO:0000313" key="1">
    <source>
        <dbReference type="EMBL" id="OCF61777.1"/>
    </source>
</evidence>
<accession>A0A1B9J1W1</accession>
<keyword evidence="2" id="KW-1185">Reference proteome</keyword>
<reference evidence="1 2" key="1">
    <citation type="submission" date="2013-07" db="EMBL/GenBank/DDBJ databases">
        <title>The Genome Sequence of Kwoniella mangroviensis CBS10435.</title>
        <authorList>
            <consortium name="The Broad Institute Genome Sequencing Platform"/>
            <person name="Cuomo C."/>
            <person name="Litvintseva A."/>
            <person name="Chen Y."/>
            <person name="Heitman J."/>
            <person name="Sun S."/>
            <person name="Springer D."/>
            <person name="Dromer F."/>
            <person name="Young S.K."/>
            <person name="Zeng Q."/>
            <person name="Gargeya S."/>
            <person name="Fitzgerald M."/>
            <person name="Abouelleil A."/>
            <person name="Alvarado L."/>
            <person name="Berlin A.M."/>
            <person name="Chapman S.B."/>
            <person name="Dewar J."/>
            <person name="Goldberg J."/>
            <person name="Griggs A."/>
            <person name="Gujja S."/>
            <person name="Hansen M."/>
            <person name="Howarth C."/>
            <person name="Imamovic A."/>
            <person name="Larimer J."/>
            <person name="McCowan C."/>
            <person name="Murphy C."/>
            <person name="Pearson M."/>
            <person name="Priest M."/>
            <person name="Roberts A."/>
            <person name="Saif S."/>
            <person name="Shea T."/>
            <person name="Sykes S."/>
            <person name="Wortman J."/>
            <person name="Nusbaum C."/>
            <person name="Birren B."/>
        </authorList>
    </citation>
    <scope>NUCLEOTIDE SEQUENCE [LARGE SCALE GENOMIC DNA]</scope>
    <source>
        <strain evidence="1 2">CBS 10435</strain>
    </source>
</reference>
<dbReference type="EMBL" id="KI669459">
    <property type="protein sequence ID" value="OCF61777.1"/>
    <property type="molecule type" value="Genomic_DNA"/>
</dbReference>
<proteinExistence type="predicted"/>
<dbReference type="OrthoDB" id="5430916at2759"/>
<reference evidence="2" key="2">
    <citation type="submission" date="2013-12" db="EMBL/GenBank/DDBJ databases">
        <title>Evolution of pathogenesis and genome organization in the Tremellales.</title>
        <authorList>
            <person name="Cuomo C."/>
            <person name="Litvintseva A."/>
            <person name="Heitman J."/>
            <person name="Chen Y."/>
            <person name="Sun S."/>
            <person name="Springer D."/>
            <person name="Dromer F."/>
            <person name="Young S."/>
            <person name="Zeng Q."/>
            <person name="Chapman S."/>
            <person name="Gujja S."/>
            <person name="Saif S."/>
            <person name="Birren B."/>
        </authorList>
    </citation>
    <scope>NUCLEOTIDE SEQUENCE [LARGE SCALE GENOMIC DNA]</scope>
    <source>
        <strain evidence="2">CBS 10435</strain>
    </source>
</reference>
<sequence length="239" mass="27863">MNIADFVPRSEADIQDHLRVLYNTSVSHPVQNGPRHLINHQMNIHMTSVQSVTRKAETDQLLQGYIRCPEITFGKTDDDGNQIVRIKYHFRHAQEGEVTPEQMKGGRRLNSVLFYKDQYISDEQGPMLERYNEINIDGWEISWEACLNAQNLKDMYDEIMKLFILSIEDSTTCITEKVERKKPISKTSNLNNDVRLIHTFTVLDDEGKKPHNLHSIHGDEIKIDHLILSMSYTLYHHLY</sequence>
<dbReference type="AlphaFoldDB" id="A0A1B9J1W1"/>
<dbReference type="Proteomes" id="UP000092583">
    <property type="component" value="Unassembled WGS sequence"/>
</dbReference>